<sequence length="139" mass="15339">IQAEPALAKATVDFVGGLRLPNDQTGDCQKFTVELAELAQKQGVQFLFNHSIDYLEKDADQISAVVLQNGQRIKGDAYVMALGSYSHEMLKQIGIFAPVYPLKGYSITTPIIDAAMSPVSTILDESYKIALTRFDDRIR</sequence>
<organism evidence="4 5">
    <name type="scientific">Acinetobacter ursingii</name>
    <dbReference type="NCBI Taxonomy" id="108980"/>
    <lineage>
        <taxon>Bacteria</taxon>
        <taxon>Pseudomonadati</taxon>
        <taxon>Pseudomonadota</taxon>
        <taxon>Gammaproteobacteria</taxon>
        <taxon>Moraxellales</taxon>
        <taxon>Moraxellaceae</taxon>
        <taxon>Acinetobacter</taxon>
    </lineage>
</organism>
<feature type="domain" description="FAD dependent oxidoreductase" evidence="3">
    <location>
        <begin position="4"/>
        <end position="139"/>
    </location>
</feature>
<dbReference type="InterPro" id="IPR006076">
    <property type="entry name" value="FAD-dep_OxRdtase"/>
</dbReference>
<dbReference type="GO" id="GO:0055130">
    <property type="term" value="P:D-alanine catabolic process"/>
    <property type="evidence" value="ECO:0007669"/>
    <property type="project" value="TreeGrafter"/>
</dbReference>
<feature type="non-terminal residue" evidence="4">
    <location>
        <position position="1"/>
    </location>
</feature>
<feature type="non-terminal residue" evidence="4">
    <location>
        <position position="139"/>
    </location>
</feature>
<dbReference type="Proteomes" id="UP000263596">
    <property type="component" value="Unassembled WGS sequence"/>
</dbReference>
<comment type="caution">
    <text evidence="4">The sequence shown here is derived from an EMBL/GenBank/DDBJ whole genome shotgun (WGS) entry which is preliminary data.</text>
</comment>
<dbReference type="Pfam" id="PF01266">
    <property type="entry name" value="DAO"/>
    <property type="match status" value="1"/>
</dbReference>
<dbReference type="GO" id="GO:0008718">
    <property type="term" value="F:D-amino-acid dehydrogenase activity"/>
    <property type="evidence" value="ECO:0007669"/>
    <property type="project" value="TreeGrafter"/>
</dbReference>
<dbReference type="AlphaFoldDB" id="A0A3D2SHM6"/>
<gene>
    <name evidence="4" type="ORF">DHW29_01085</name>
</gene>
<dbReference type="EMBL" id="DPVE01000020">
    <property type="protein sequence ID" value="HCK28931.1"/>
    <property type="molecule type" value="Genomic_DNA"/>
</dbReference>
<accession>A0A3D2SHM6</accession>
<evidence type="ECO:0000313" key="4">
    <source>
        <dbReference type="EMBL" id="HCK28931.1"/>
    </source>
</evidence>
<dbReference type="Gene3D" id="3.50.50.60">
    <property type="entry name" value="FAD/NAD(P)-binding domain"/>
    <property type="match status" value="1"/>
</dbReference>
<dbReference type="SUPFAM" id="SSF51905">
    <property type="entry name" value="FAD/NAD(P)-binding domain"/>
    <property type="match status" value="1"/>
</dbReference>
<evidence type="ECO:0000256" key="2">
    <source>
        <dbReference type="ARBA" id="ARBA00023002"/>
    </source>
</evidence>
<evidence type="ECO:0000256" key="1">
    <source>
        <dbReference type="ARBA" id="ARBA00009410"/>
    </source>
</evidence>
<protein>
    <submittedName>
        <fullName evidence="4">D-amino acid dehydrogenase</fullName>
    </submittedName>
</protein>
<dbReference type="PANTHER" id="PTHR13847">
    <property type="entry name" value="SARCOSINE DEHYDROGENASE-RELATED"/>
    <property type="match status" value="1"/>
</dbReference>
<evidence type="ECO:0000259" key="3">
    <source>
        <dbReference type="Pfam" id="PF01266"/>
    </source>
</evidence>
<dbReference type="PANTHER" id="PTHR13847:SF280">
    <property type="entry name" value="D-AMINO ACID DEHYDROGENASE"/>
    <property type="match status" value="1"/>
</dbReference>
<dbReference type="GO" id="GO:0005737">
    <property type="term" value="C:cytoplasm"/>
    <property type="evidence" value="ECO:0007669"/>
    <property type="project" value="TreeGrafter"/>
</dbReference>
<proteinExistence type="inferred from homology"/>
<keyword evidence="2" id="KW-0560">Oxidoreductase</keyword>
<dbReference type="InterPro" id="IPR036188">
    <property type="entry name" value="FAD/NAD-bd_sf"/>
</dbReference>
<comment type="similarity">
    <text evidence="1">Belongs to the DadA oxidoreductase family.</text>
</comment>
<evidence type="ECO:0000313" key="5">
    <source>
        <dbReference type="Proteomes" id="UP000263596"/>
    </source>
</evidence>
<reference evidence="4 5" key="1">
    <citation type="journal article" date="2018" name="Nat. Biotechnol.">
        <title>A standardized bacterial taxonomy based on genome phylogeny substantially revises the tree of life.</title>
        <authorList>
            <person name="Parks D.H."/>
            <person name="Chuvochina M."/>
            <person name="Waite D.W."/>
            <person name="Rinke C."/>
            <person name="Skarshewski A."/>
            <person name="Chaumeil P.A."/>
            <person name="Hugenholtz P."/>
        </authorList>
    </citation>
    <scope>NUCLEOTIDE SEQUENCE [LARGE SCALE GENOMIC DNA]</scope>
    <source>
        <strain evidence="4">UBA9669</strain>
    </source>
</reference>
<dbReference type="Gene3D" id="3.30.9.10">
    <property type="entry name" value="D-Amino Acid Oxidase, subunit A, domain 2"/>
    <property type="match status" value="1"/>
</dbReference>
<name>A0A3D2SHM6_9GAMM</name>
<dbReference type="GO" id="GO:0005886">
    <property type="term" value="C:plasma membrane"/>
    <property type="evidence" value="ECO:0007669"/>
    <property type="project" value="TreeGrafter"/>
</dbReference>